<dbReference type="KEGG" id="tnl:113497800"/>
<evidence type="ECO:0000256" key="6">
    <source>
        <dbReference type="ARBA" id="ARBA00023136"/>
    </source>
</evidence>
<keyword evidence="3 7" id="KW-0812">Transmembrane</keyword>
<dbReference type="AlphaFoldDB" id="A0A7E5VYC7"/>
<feature type="transmembrane region" description="Helical" evidence="7">
    <location>
        <begin position="52"/>
        <end position="72"/>
    </location>
</feature>
<keyword evidence="4 7" id="KW-1133">Transmembrane helix</keyword>
<sequence>MGDSSTSFKPKISGTAQDPVLKQAEISYMKLIEEKNRERVLRLQQIAKRNRITGCAIGAGVVSVYLYSIFAVKQETFLDDFNEPVKVVQQ</sequence>
<dbReference type="PANTHER" id="PTHR15642">
    <property type="entry name" value="CYTOCHROME C OXIDASE ASSEMBLY FACTOR 3, MITOCHONDRIAL"/>
    <property type="match status" value="1"/>
</dbReference>
<dbReference type="CTD" id="39320"/>
<dbReference type="FunCoup" id="A0A7E5VYC7">
    <property type="interactions" value="313"/>
</dbReference>
<accession>A0A7E5VYC7</accession>
<dbReference type="InterPro" id="IPR018628">
    <property type="entry name" value="Coa3_CC"/>
</dbReference>
<protein>
    <recommendedName>
        <fullName evidence="7">Cytochrome c oxidase assembly factor 3</fullName>
    </recommendedName>
</protein>
<gene>
    <name evidence="10" type="primary">LOC113497800</name>
</gene>
<dbReference type="RefSeq" id="XP_026733344.1">
    <property type="nucleotide sequence ID" value="XM_026877543.1"/>
</dbReference>
<comment type="similarity">
    <text evidence="2 7">Belongs to the COA3 family.</text>
</comment>
<keyword evidence="5 7" id="KW-0496">Mitochondrion</keyword>
<evidence type="ECO:0000259" key="8">
    <source>
        <dbReference type="Pfam" id="PF09813"/>
    </source>
</evidence>
<dbReference type="GeneID" id="113497800"/>
<name>A0A7E5VYC7_TRINI</name>
<dbReference type="Pfam" id="PF09813">
    <property type="entry name" value="Coa3_cc"/>
    <property type="match status" value="1"/>
</dbReference>
<dbReference type="GO" id="GO:0005743">
    <property type="term" value="C:mitochondrial inner membrane"/>
    <property type="evidence" value="ECO:0007669"/>
    <property type="project" value="UniProtKB-UniRule"/>
</dbReference>
<reference evidence="10" key="1">
    <citation type="submission" date="2025-08" db="UniProtKB">
        <authorList>
            <consortium name="RefSeq"/>
        </authorList>
    </citation>
    <scope>IDENTIFICATION</scope>
</reference>
<feature type="domain" description="Cytochrome c oxidase assembly factor 3 mitochondrial coiled-coil" evidence="8">
    <location>
        <begin position="37"/>
        <end position="84"/>
    </location>
</feature>
<dbReference type="GO" id="GO:0033617">
    <property type="term" value="P:mitochondrial respiratory chain complex IV assembly"/>
    <property type="evidence" value="ECO:0007669"/>
    <property type="project" value="UniProtKB-UniRule"/>
</dbReference>
<evidence type="ECO:0000256" key="2">
    <source>
        <dbReference type="ARBA" id="ARBA00007035"/>
    </source>
</evidence>
<keyword evidence="7" id="KW-0999">Mitochondrion inner membrane</keyword>
<comment type="subunit">
    <text evidence="7">Component of 250-400 kDa complexes called cytochrome oxidase assembly intermediates or COA complexes.</text>
</comment>
<evidence type="ECO:0000313" key="10">
    <source>
        <dbReference type="RefSeq" id="XP_026733344.1"/>
    </source>
</evidence>
<evidence type="ECO:0000256" key="4">
    <source>
        <dbReference type="ARBA" id="ARBA00022989"/>
    </source>
</evidence>
<dbReference type="InParanoid" id="A0A7E5VYC7"/>
<evidence type="ECO:0000256" key="3">
    <source>
        <dbReference type="ARBA" id="ARBA00022692"/>
    </source>
</evidence>
<dbReference type="PANTHER" id="PTHR15642:SF3">
    <property type="entry name" value="CYTOCHROME C OXIDASE ASSEMBLY FACTOR 3 HOMOLOG, MITOCHONDRIAL"/>
    <property type="match status" value="1"/>
</dbReference>
<organism evidence="9 10">
    <name type="scientific">Trichoplusia ni</name>
    <name type="common">Cabbage looper</name>
    <dbReference type="NCBI Taxonomy" id="7111"/>
    <lineage>
        <taxon>Eukaryota</taxon>
        <taxon>Metazoa</taxon>
        <taxon>Ecdysozoa</taxon>
        <taxon>Arthropoda</taxon>
        <taxon>Hexapoda</taxon>
        <taxon>Insecta</taxon>
        <taxon>Pterygota</taxon>
        <taxon>Neoptera</taxon>
        <taxon>Endopterygota</taxon>
        <taxon>Lepidoptera</taxon>
        <taxon>Glossata</taxon>
        <taxon>Ditrysia</taxon>
        <taxon>Noctuoidea</taxon>
        <taxon>Noctuidae</taxon>
        <taxon>Plusiinae</taxon>
        <taxon>Trichoplusia</taxon>
    </lineage>
</organism>
<evidence type="ECO:0000256" key="7">
    <source>
        <dbReference type="RuleBase" id="RU367056"/>
    </source>
</evidence>
<dbReference type="InterPro" id="IPR041752">
    <property type="entry name" value="Coa3"/>
</dbReference>
<comment type="subcellular location">
    <subcellularLocation>
        <location evidence="1">Mitochondrion membrane</location>
        <topology evidence="1">Single-pass membrane protein</topology>
    </subcellularLocation>
</comment>
<comment type="function">
    <text evidence="7">Required for assembly of cytochrome c oxidase (complex IV).</text>
</comment>
<keyword evidence="6 7" id="KW-0472">Membrane</keyword>
<proteinExistence type="inferred from homology"/>
<evidence type="ECO:0000256" key="1">
    <source>
        <dbReference type="ARBA" id="ARBA00004304"/>
    </source>
</evidence>
<dbReference type="Proteomes" id="UP000322000">
    <property type="component" value="Chromosome 1"/>
</dbReference>
<evidence type="ECO:0000313" key="9">
    <source>
        <dbReference type="Proteomes" id="UP000322000"/>
    </source>
</evidence>
<evidence type="ECO:0000256" key="5">
    <source>
        <dbReference type="ARBA" id="ARBA00023128"/>
    </source>
</evidence>
<dbReference type="OrthoDB" id="10018333at2759"/>
<keyword evidence="9" id="KW-1185">Reference proteome</keyword>